<feature type="domain" description="MIP18 family-like" evidence="1">
    <location>
        <begin position="9"/>
        <end position="80"/>
    </location>
</feature>
<dbReference type="EMBL" id="JBHUCM010000075">
    <property type="protein sequence ID" value="MFD1547330.1"/>
    <property type="molecule type" value="Genomic_DNA"/>
</dbReference>
<keyword evidence="3" id="KW-1185">Reference proteome</keyword>
<protein>
    <submittedName>
        <fullName evidence="2">Iron-sulfur cluster assembly protein</fullName>
    </submittedName>
</protein>
<dbReference type="InterPro" id="IPR002744">
    <property type="entry name" value="MIP18-like"/>
</dbReference>
<evidence type="ECO:0000313" key="2">
    <source>
        <dbReference type="EMBL" id="MFD1547330.1"/>
    </source>
</evidence>
<reference evidence="3" key="1">
    <citation type="journal article" date="2019" name="Int. J. Syst. Evol. Microbiol.">
        <title>The Global Catalogue of Microorganisms (GCM) 10K type strain sequencing project: providing services to taxonomists for standard genome sequencing and annotation.</title>
        <authorList>
            <consortium name="The Broad Institute Genomics Platform"/>
            <consortium name="The Broad Institute Genome Sequencing Center for Infectious Disease"/>
            <person name="Wu L."/>
            <person name="Ma J."/>
        </authorList>
    </citation>
    <scope>NUCLEOTIDE SEQUENCE [LARGE SCALE GENOMIC DNA]</scope>
    <source>
        <strain evidence="3">CGMCC 1.15399</strain>
    </source>
</reference>
<comment type="caution">
    <text evidence="2">The sequence shown here is derived from an EMBL/GenBank/DDBJ whole genome shotgun (WGS) entry which is preliminary data.</text>
</comment>
<dbReference type="Pfam" id="PF01883">
    <property type="entry name" value="FeS_assembly_P"/>
    <property type="match status" value="1"/>
</dbReference>
<dbReference type="RefSeq" id="WP_219528081.1">
    <property type="nucleotide sequence ID" value="NZ_JAHKRM010000003.1"/>
</dbReference>
<proteinExistence type="predicted"/>
<organism evidence="2 3">
    <name type="scientific">Nonomuraea guangzhouensis</name>
    <dbReference type="NCBI Taxonomy" id="1291555"/>
    <lineage>
        <taxon>Bacteria</taxon>
        <taxon>Bacillati</taxon>
        <taxon>Actinomycetota</taxon>
        <taxon>Actinomycetes</taxon>
        <taxon>Streptosporangiales</taxon>
        <taxon>Streptosporangiaceae</taxon>
        <taxon>Nonomuraea</taxon>
    </lineage>
</organism>
<dbReference type="Proteomes" id="UP001597097">
    <property type="component" value="Unassembled WGS sequence"/>
</dbReference>
<evidence type="ECO:0000313" key="3">
    <source>
        <dbReference type="Proteomes" id="UP001597097"/>
    </source>
</evidence>
<name>A0ABW4GXW2_9ACTN</name>
<accession>A0ABW4GXW2</accession>
<gene>
    <name evidence="2" type="ORF">ACFSJ0_60600</name>
</gene>
<evidence type="ECO:0000259" key="1">
    <source>
        <dbReference type="Pfam" id="PF01883"/>
    </source>
</evidence>
<sequence>MITQDPCGAVVTALSTVRDPELDESIVDLGFVTETTVGGGRAEVRLRLPTYFCAPNFAYLMVADAYDAVMAVEGVDHVSVVLEEHFAAAEINAGVAAGAGFVGSFPGEAVAELHDLRRNFQRKAHTACLERACQRLIKDGWTVEGLSQAHLGDLPDGPERASLLRRRADIGLPVAADSPVFVDEGGEPVPAEQIPFRLRFARTVRVSIEGNAHFCRGLLTTRYPHAAADQRPRHPEQEASA</sequence>